<dbReference type="EMBL" id="POWG01000005">
    <property type="protein sequence ID" value="PNQ99724.1"/>
    <property type="molecule type" value="Genomic_DNA"/>
</dbReference>
<sequence>MQGDREDRIRHRAYEIWERAGRPEGRGEEHWAQACAEIEAEDRTVATAEPVAMVAAVKDAAAGVVKKAVRRTKTAATELLGVGLNAVVDVVEEAVAPKKPRARKTKAEPAAANESSAETPVAVPVPAAPKVAKPPRGKAVKAEAVKAEAVKPVAPRGRRKPAASDTEPAH</sequence>
<reference evidence="2 4" key="1">
    <citation type="journal article" date="2014" name="Genome Announc.">
        <title>Complete Genome Sequence of the Model Rhizosphere Strain Azospirillum brasilense Az39, Successfully Applied in Agriculture.</title>
        <authorList>
            <person name="Rivera D."/>
            <person name="Revale S."/>
            <person name="Molina R."/>
            <person name="Gualpa J."/>
            <person name="Puente M."/>
            <person name="Maroniche G."/>
            <person name="Paris G."/>
            <person name="Baker D."/>
            <person name="Clavijo B."/>
            <person name="McLay K."/>
            <person name="Spaepen S."/>
            <person name="Perticari A."/>
            <person name="Vazquez M."/>
            <person name="Wisniewski-Dye F."/>
            <person name="Watkins C."/>
            <person name="Martinez-Abarca F."/>
            <person name="Vanderleyden J."/>
            <person name="Cassan F."/>
        </authorList>
    </citation>
    <scope>NUCLEOTIDE SEQUENCE [LARGE SCALE GENOMIC DNA]</scope>
    <source>
        <strain evidence="2 4">Az39</strain>
        <plasmid evidence="2">AbAZ39_p2</plasmid>
    </source>
</reference>
<dbReference type="InterPro" id="IPR021327">
    <property type="entry name" value="DUF2934"/>
</dbReference>
<reference evidence="3 5" key="2">
    <citation type="submission" date="2018-01" db="EMBL/GenBank/DDBJ databases">
        <title>Whole genome sequence of Azospirillum brasilense REC3 isolated from strawberry roots.</title>
        <authorList>
            <person name="Fontana C.A."/>
            <person name="Salazar S.M."/>
            <person name="Bassi D."/>
            <person name="Puglisi E."/>
            <person name="Lovaisa N.C."/>
            <person name="Toffoli L.M."/>
            <person name="Pedraza R."/>
            <person name="Cocconcelli P.S."/>
        </authorList>
    </citation>
    <scope>NUCLEOTIDE SEQUENCE [LARGE SCALE GENOMIC DNA]</scope>
    <source>
        <strain evidence="3 5">REC3</strain>
        <plasmid evidence="3">p3unnamed</plasmid>
    </source>
</reference>
<keyword evidence="2" id="KW-0614">Plasmid</keyword>
<dbReference type="KEGG" id="abq:ABAZ39_24510"/>
<evidence type="ECO:0000313" key="3">
    <source>
        <dbReference type="EMBL" id="PNQ99724.1"/>
    </source>
</evidence>
<evidence type="ECO:0000313" key="2">
    <source>
        <dbReference type="EMBL" id="AIB15057.1"/>
    </source>
</evidence>
<dbReference type="Pfam" id="PF11154">
    <property type="entry name" value="DUF2934"/>
    <property type="match status" value="1"/>
</dbReference>
<geneLocation type="plasmid" evidence="2 4">
    <name>AbAZ39_p2</name>
</geneLocation>
<evidence type="ECO:0000256" key="1">
    <source>
        <dbReference type="SAM" id="MobiDB-lite"/>
    </source>
</evidence>
<name>A0A060DQJ6_9PROT</name>
<feature type="region of interest" description="Disordered" evidence="1">
    <location>
        <begin position="96"/>
        <end position="170"/>
    </location>
</feature>
<organism evidence="2 4">
    <name type="scientific">Azospirillum argentinense</name>
    <dbReference type="NCBI Taxonomy" id="2970906"/>
    <lineage>
        <taxon>Bacteria</taxon>
        <taxon>Pseudomonadati</taxon>
        <taxon>Pseudomonadota</taxon>
        <taxon>Alphaproteobacteria</taxon>
        <taxon>Rhodospirillales</taxon>
        <taxon>Azospirillaceae</taxon>
        <taxon>Azospirillum</taxon>
    </lineage>
</organism>
<dbReference type="EMBL" id="CP007795">
    <property type="protein sequence ID" value="AIB15057.1"/>
    <property type="molecule type" value="Genomic_DNA"/>
</dbReference>
<dbReference type="AlphaFoldDB" id="A0A060DQJ6"/>
<accession>A0A060DQJ6</accession>
<geneLocation type="plasmid" evidence="3">
    <name>p3unnamed</name>
</geneLocation>
<dbReference type="Proteomes" id="UP000236268">
    <property type="component" value="Unassembled WGS sequence"/>
</dbReference>
<accession>A0A2K1G4L2</accession>
<proteinExistence type="predicted"/>
<dbReference type="Proteomes" id="UP000027186">
    <property type="component" value="Plasmid AbAZ39_p2"/>
</dbReference>
<protein>
    <submittedName>
        <fullName evidence="3">DUF2934 domain-containing protein</fullName>
    </submittedName>
</protein>
<feature type="compositionally biased region" description="Basic and acidic residues" evidence="1">
    <location>
        <begin position="140"/>
        <end position="149"/>
    </location>
</feature>
<evidence type="ECO:0000313" key="5">
    <source>
        <dbReference type="Proteomes" id="UP000236268"/>
    </source>
</evidence>
<gene>
    <name evidence="2" type="ORF">ABAZ39_24510</name>
    <name evidence="3" type="ORF">C1S70_07155</name>
</gene>
<feature type="compositionally biased region" description="Low complexity" evidence="1">
    <location>
        <begin position="108"/>
        <end position="131"/>
    </location>
</feature>
<evidence type="ECO:0000313" key="4">
    <source>
        <dbReference type="Proteomes" id="UP000027186"/>
    </source>
</evidence>
<dbReference type="RefSeq" id="WP_040136389.1">
    <property type="nucleotide sequence ID" value="NZ_CP007795.1"/>
</dbReference>